<feature type="transmembrane region" description="Helical" evidence="7">
    <location>
        <begin position="50"/>
        <end position="75"/>
    </location>
</feature>
<keyword evidence="4 7" id="KW-1133">Transmembrane helix</keyword>
<dbReference type="SUPFAM" id="SSF81345">
    <property type="entry name" value="ABC transporter involved in vitamin B12 uptake, BtuC"/>
    <property type="match status" value="1"/>
</dbReference>
<gene>
    <name evidence="8" type="ORF">FC64_GL001320</name>
</gene>
<feature type="transmembrane region" description="Helical" evidence="7">
    <location>
        <begin position="131"/>
        <end position="151"/>
    </location>
</feature>
<evidence type="ECO:0000256" key="5">
    <source>
        <dbReference type="ARBA" id="ARBA00023136"/>
    </source>
</evidence>
<evidence type="ECO:0000256" key="1">
    <source>
        <dbReference type="ARBA" id="ARBA00004141"/>
    </source>
</evidence>
<feature type="transmembrane region" description="Helical" evidence="7">
    <location>
        <begin position="87"/>
        <end position="104"/>
    </location>
</feature>
<accession>A0A0R1ZI82</accession>
<dbReference type="AlphaFoldDB" id="A0A0R1ZI82"/>
<dbReference type="Pfam" id="PF00950">
    <property type="entry name" value="ABC-3"/>
    <property type="match status" value="1"/>
</dbReference>
<dbReference type="InterPro" id="IPR037294">
    <property type="entry name" value="ABC_BtuC-like"/>
</dbReference>
<evidence type="ECO:0000256" key="3">
    <source>
        <dbReference type="ARBA" id="ARBA00022692"/>
    </source>
</evidence>
<dbReference type="GO" id="GO:0055085">
    <property type="term" value="P:transmembrane transport"/>
    <property type="evidence" value="ECO:0007669"/>
    <property type="project" value="InterPro"/>
</dbReference>
<dbReference type="STRING" id="1423820.FC64_GL001320"/>
<dbReference type="PANTHER" id="PTHR30477:SF0">
    <property type="entry name" value="METAL TRANSPORT SYSTEM MEMBRANE PROTEIN TM_0125-RELATED"/>
    <property type="match status" value="1"/>
</dbReference>
<sequence length="266" mass="29274">MFNYAFMQYAFIAGIFIALICAVMGVFVIARQTSFFAHTLSEIGFSGASFGVFAGISPLAGMLLFTCCSALFIGFSGEKVSRRESSISVFSGIFLGLGVLFLSLSNKQANYATSILFGSIVGIDAANLRDLVCLSIFLLILIFFTFRKLAFNSFDAQGSEYNQRYNKLISILFLLMLALTVSITAQIIGALLIFVLLTIPASASKYYAHSLWKMIGLTFIFAITGIWLGLYLSYLTNWPVSFFITVIEALIYGSAILKQKIDDHHN</sequence>
<proteinExistence type="inferred from homology"/>
<keyword evidence="3 6" id="KW-0812">Transmembrane</keyword>
<evidence type="ECO:0000256" key="4">
    <source>
        <dbReference type="ARBA" id="ARBA00022989"/>
    </source>
</evidence>
<keyword evidence="6" id="KW-0813">Transport</keyword>
<organism evidence="8 9">
    <name type="scientific">Ligilactobacillus araffinosus DSM 20653</name>
    <dbReference type="NCBI Taxonomy" id="1423820"/>
    <lineage>
        <taxon>Bacteria</taxon>
        <taxon>Bacillati</taxon>
        <taxon>Bacillota</taxon>
        <taxon>Bacilli</taxon>
        <taxon>Lactobacillales</taxon>
        <taxon>Lactobacillaceae</taxon>
        <taxon>Ligilactobacillus</taxon>
    </lineage>
</organism>
<evidence type="ECO:0000313" key="8">
    <source>
        <dbReference type="EMBL" id="KRM51510.1"/>
    </source>
</evidence>
<name>A0A0R1ZI82_9LACO</name>
<evidence type="ECO:0000256" key="6">
    <source>
        <dbReference type="RuleBase" id="RU003943"/>
    </source>
</evidence>
<dbReference type="InterPro" id="IPR001626">
    <property type="entry name" value="ABC_TroCD"/>
</dbReference>
<evidence type="ECO:0000256" key="7">
    <source>
        <dbReference type="SAM" id="Phobius"/>
    </source>
</evidence>
<feature type="transmembrane region" description="Helical" evidence="7">
    <location>
        <begin position="9"/>
        <end position="30"/>
    </location>
</feature>
<feature type="transmembrane region" description="Helical" evidence="7">
    <location>
        <begin position="171"/>
        <end position="199"/>
    </location>
</feature>
<feature type="transmembrane region" description="Helical" evidence="7">
    <location>
        <begin position="211"/>
        <end position="232"/>
    </location>
</feature>
<dbReference type="Proteomes" id="UP000051291">
    <property type="component" value="Unassembled WGS sequence"/>
</dbReference>
<reference evidence="8 9" key="1">
    <citation type="journal article" date="2015" name="Genome Announc.">
        <title>Expanding the biotechnology potential of lactobacilli through comparative genomics of 213 strains and associated genera.</title>
        <authorList>
            <person name="Sun Z."/>
            <person name="Harris H.M."/>
            <person name="McCann A."/>
            <person name="Guo C."/>
            <person name="Argimon S."/>
            <person name="Zhang W."/>
            <person name="Yang X."/>
            <person name="Jeffery I.B."/>
            <person name="Cooney J.C."/>
            <person name="Kagawa T.F."/>
            <person name="Liu W."/>
            <person name="Song Y."/>
            <person name="Salvetti E."/>
            <person name="Wrobel A."/>
            <person name="Rasinkangas P."/>
            <person name="Parkhill J."/>
            <person name="Rea M.C."/>
            <person name="O'Sullivan O."/>
            <person name="Ritari J."/>
            <person name="Douillard F.P."/>
            <person name="Paul Ross R."/>
            <person name="Yang R."/>
            <person name="Briner A.E."/>
            <person name="Felis G.E."/>
            <person name="de Vos W.M."/>
            <person name="Barrangou R."/>
            <person name="Klaenhammer T.R."/>
            <person name="Caufield P.W."/>
            <person name="Cui Y."/>
            <person name="Zhang H."/>
            <person name="O'Toole P.W."/>
        </authorList>
    </citation>
    <scope>NUCLEOTIDE SEQUENCE [LARGE SCALE GENOMIC DNA]</scope>
    <source>
        <strain evidence="8 9">DSM 20653</strain>
    </source>
</reference>
<evidence type="ECO:0000313" key="9">
    <source>
        <dbReference type="Proteomes" id="UP000051291"/>
    </source>
</evidence>
<dbReference type="PATRIC" id="fig|1423820.4.peg.1346"/>
<feature type="transmembrane region" description="Helical" evidence="7">
    <location>
        <begin position="238"/>
        <end position="257"/>
    </location>
</feature>
<comment type="caution">
    <text evidence="8">The sequence shown here is derived from an EMBL/GenBank/DDBJ whole genome shotgun (WGS) entry which is preliminary data.</text>
</comment>
<comment type="subcellular location">
    <subcellularLocation>
        <location evidence="6">Cell membrane</location>
        <topology evidence="6">Multi-pass membrane protein</topology>
    </subcellularLocation>
    <subcellularLocation>
        <location evidence="1">Membrane</location>
        <topology evidence="1">Multi-pass membrane protein</topology>
    </subcellularLocation>
</comment>
<keyword evidence="9" id="KW-1185">Reference proteome</keyword>
<protein>
    <submittedName>
        <fullName evidence="8">Cation ABC superfamily ATP binding cassette transporter, membrane protein</fullName>
    </submittedName>
</protein>
<evidence type="ECO:0000256" key="2">
    <source>
        <dbReference type="ARBA" id="ARBA00008034"/>
    </source>
</evidence>
<dbReference type="EMBL" id="AYYZ01000030">
    <property type="protein sequence ID" value="KRM51510.1"/>
    <property type="molecule type" value="Genomic_DNA"/>
</dbReference>
<dbReference type="RefSeq" id="WP_057907150.1">
    <property type="nucleotide sequence ID" value="NZ_AYYZ01000030.1"/>
</dbReference>
<comment type="similarity">
    <text evidence="2 6">Belongs to the ABC-3 integral membrane protein family.</text>
</comment>
<dbReference type="PANTHER" id="PTHR30477">
    <property type="entry name" value="ABC-TRANSPORTER METAL-BINDING PROTEIN"/>
    <property type="match status" value="1"/>
</dbReference>
<dbReference type="Gene3D" id="1.10.3470.10">
    <property type="entry name" value="ABC transporter involved in vitamin B12 uptake, BtuC"/>
    <property type="match status" value="1"/>
</dbReference>
<keyword evidence="5 7" id="KW-0472">Membrane</keyword>
<dbReference type="GO" id="GO:0043190">
    <property type="term" value="C:ATP-binding cassette (ABC) transporter complex"/>
    <property type="evidence" value="ECO:0007669"/>
    <property type="project" value="InterPro"/>
</dbReference>